<accession>A0A0T6BH47</accession>
<evidence type="ECO:0000259" key="2">
    <source>
        <dbReference type="SMART" id="SM01349"/>
    </source>
</evidence>
<dbReference type="GO" id="GO:0040001">
    <property type="term" value="P:establishment of mitotic spindle localization"/>
    <property type="evidence" value="ECO:0007669"/>
    <property type="project" value="TreeGrafter"/>
</dbReference>
<dbReference type="GO" id="GO:0090307">
    <property type="term" value="P:mitotic spindle assembly"/>
    <property type="evidence" value="ECO:0007669"/>
    <property type="project" value="TreeGrafter"/>
</dbReference>
<feature type="compositionally biased region" description="Polar residues" evidence="1">
    <location>
        <begin position="597"/>
        <end position="607"/>
    </location>
</feature>
<evidence type="ECO:0000313" key="4">
    <source>
        <dbReference type="Proteomes" id="UP000051574"/>
    </source>
</evidence>
<dbReference type="Pfam" id="PF12348">
    <property type="entry name" value="CLASP_N"/>
    <property type="match status" value="1"/>
</dbReference>
<feature type="region of interest" description="Disordered" evidence="1">
    <location>
        <begin position="168"/>
        <end position="286"/>
    </location>
</feature>
<evidence type="ECO:0000313" key="3">
    <source>
        <dbReference type="EMBL" id="KRT86656.1"/>
    </source>
</evidence>
<dbReference type="SMART" id="SM01349">
    <property type="entry name" value="TOG"/>
    <property type="match status" value="2"/>
</dbReference>
<organism evidence="3 4">
    <name type="scientific">Oryctes borbonicus</name>
    <dbReference type="NCBI Taxonomy" id="1629725"/>
    <lineage>
        <taxon>Eukaryota</taxon>
        <taxon>Metazoa</taxon>
        <taxon>Ecdysozoa</taxon>
        <taxon>Arthropoda</taxon>
        <taxon>Hexapoda</taxon>
        <taxon>Insecta</taxon>
        <taxon>Pterygota</taxon>
        <taxon>Neoptera</taxon>
        <taxon>Endopterygota</taxon>
        <taxon>Coleoptera</taxon>
        <taxon>Polyphaga</taxon>
        <taxon>Scarabaeiformia</taxon>
        <taxon>Scarabaeidae</taxon>
        <taxon>Dynastinae</taxon>
        <taxon>Oryctes</taxon>
    </lineage>
</organism>
<dbReference type="Proteomes" id="UP000051574">
    <property type="component" value="Unassembled WGS sequence"/>
</dbReference>
<dbReference type="GO" id="GO:0005815">
    <property type="term" value="C:microtubule organizing center"/>
    <property type="evidence" value="ECO:0007669"/>
    <property type="project" value="TreeGrafter"/>
</dbReference>
<dbReference type="OrthoDB" id="46159at2759"/>
<dbReference type="PANTHER" id="PTHR21567">
    <property type="entry name" value="CLASP"/>
    <property type="match status" value="1"/>
</dbReference>
<dbReference type="InterPro" id="IPR034085">
    <property type="entry name" value="TOG"/>
</dbReference>
<evidence type="ECO:0000256" key="1">
    <source>
        <dbReference type="SAM" id="MobiDB-lite"/>
    </source>
</evidence>
<protein>
    <recommendedName>
        <fullName evidence="2">TOG domain-containing protein</fullName>
    </recommendedName>
</protein>
<dbReference type="InterPro" id="IPR024395">
    <property type="entry name" value="CLASP_N_dom"/>
</dbReference>
<dbReference type="PANTHER" id="PTHR21567:SF9">
    <property type="entry name" value="CLIP-ASSOCIATING PROTEIN"/>
    <property type="match status" value="1"/>
</dbReference>
<dbReference type="GO" id="GO:0000776">
    <property type="term" value="C:kinetochore"/>
    <property type="evidence" value="ECO:0007669"/>
    <property type="project" value="TreeGrafter"/>
</dbReference>
<reference evidence="3 4" key="1">
    <citation type="submission" date="2015-09" db="EMBL/GenBank/DDBJ databases">
        <title>Draft genome of the scarab beetle Oryctes borbonicus.</title>
        <authorList>
            <person name="Meyer J.M."/>
            <person name="Markov G.V."/>
            <person name="Baskaran P."/>
            <person name="Herrmann M."/>
            <person name="Sommer R.J."/>
            <person name="Roedelsperger C."/>
        </authorList>
    </citation>
    <scope>NUCLEOTIDE SEQUENCE [LARGE SCALE GENOMIC DNA]</scope>
    <source>
        <strain evidence="3">OB123</strain>
        <tissue evidence="3">Whole animal</tissue>
    </source>
</reference>
<name>A0A0T6BH47_9SCAR</name>
<feature type="compositionally biased region" description="Low complexity" evidence="1">
    <location>
        <begin position="260"/>
        <end position="270"/>
    </location>
</feature>
<dbReference type="GO" id="GO:0008017">
    <property type="term" value="F:microtubule binding"/>
    <property type="evidence" value="ECO:0007669"/>
    <property type="project" value="TreeGrafter"/>
</dbReference>
<feature type="domain" description="TOG" evidence="2">
    <location>
        <begin position="701"/>
        <end position="943"/>
    </location>
</feature>
<dbReference type="GO" id="GO:0005876">
    <property type="term" value="C:spindle microtubule"/>
    <property type="evidence" value="ECO:0007669"/>
    <property type="project" value="TreeGrafter"/>
</dbReference>
<feature type="compositionally biased region" description="Polar residues" evidence="1">
    <location>
        <begin position="211"/>
        <end position="221"/>
    </location>
</feature>
<sequence length="952" mass="106468">MRFIIQYCQSPRLIPIICQNLCNSKSKDIRRSCCEFLEQMLTQWSKHSLEKHIPILQDAVKRGIADADPEARVSSRKAFRGFKDHFPEQGEALLQSLEPSYRKALQGELCLSSSSSSGSLAQTVGGLRAPRQYRPPPQSTDSTKKGFRSNSAIDLQAAQRAKARAQYAALARHKVTSGTASLPRPRKSPEVTSSVPEQTGRRRSRSSGVSHSQPTSRSGSPSARLPYMYNRGNESESPRPRRLSSGIPRSTTGSRDTSRETSPTRTSSMSRYRRANDRPPISPAARPVMAQKILQQSREAENALADALSFDQVDTAEHQRLKEYLSRKGMRSLENHSDDSETSSVCSERSFDSYRRPSDDINEIIALCASTIWQERKDGLVSLRYYINMGNQLSPGELKHITEIFTRMFMDSHTKGVSVFLDTLNEIIKRYKHDLHDWLYVLLQRIFHKMGIDLLNSTHNKLLNTLDNIKKSFPMSLQLTCVYRFLVDATQTPNVKTKVAVLNYLTSLCHVVDHNLFVVKPPAGQALQKIISFAQDTKSVEIRNAAKVCIVALWNCNTPQVTMMLAELPKDQQEIASSIVQSHMNKSSVVSEPGSPLVSSSPKALSPNSPPKHDDFNQEEIYKSLRKTTAEIQNYSYETLGSKLDHETRKDTTSQDSGISQMSLGNDIKNDVAALEERMEELTIRQNYSSAPGTVNGVDSEINGFNNLDDLNGEALVSRVLKHCQVDNPTDITEKRMYLSKLATLIKRGQTEHVIENFKKLLRLLLDNLESNDSATLVLVLQILTEIFNNPDMKQCWSNFVELLTLRVLRMHCHEKREVVKTAETTAAAMSVFPFTTVVCVLSPLIRTSSYPTIQGAIKMLTKMVEMHPDDVTDEHLAQIMQGLVKANDHEESPVRKSAVFCMVALHKAVGEERLAPHISGLAGSKLKLLRLYISRAQAASAPTSPKNSATS</sequence>
<dbReference type="InterPro" id="IPR016024">
    <property type="entry name" value="ARM-type_fold"/>
</dbReference>
<dbReference type="AlphaFoldDB" id="A0A0T6BH47"/>
<feature type="region of interest" description="Disordered" evidence="1">
    <location>
        <begin position="332"/>
        <end position="353"/>
    </location>
</feature>
<dbReference type="GO" id="GO:0072686">
    <property type="term" value="C:mitotic spindle"/>
    <property type="evidence" value="ECO:0007669"/>
    <property type="project" value="TreeGrafter"/>
</dbReference>
<feature type="domain" description="TOG" evidence="2">
    <location>
        <begin position="353"/>
        <end position="593"/>
    </location>
</feature>
<dbReference type="InterPro" id="IPR011989">
    <property type="entry name" value="ARM-like"/>
</dbReference>
<dbReference type="EMBL" id="LJIG01000284">
    <property type="protein sequence ID" value="KRT86656.1"/>
    <property type="molecule type" value="Genomic_DNA"/>
</dbReference>
<dbReference type="GO" id="GO:0005881">
    <property type="term" value="C:cytoplasmic microtubule"/>
    <property type="evidence" value="ECO:0007669"/>
    <property type="project" value="TreeGrafter"/>
</dbReference>
<gene>
    <name evidence="3" type="ORF">AMK59_1430</name>
</gene>
<keyword evidence="4" id="KW-1185">Reference proteome</keyword>
<feature type="region of interest" description="Disordered" evidence="1">
    <location>
        <begin position="586"/>
        <end position="616"/>
    </location>
</feature>
<proteinExistence type="predicted"/>
<comment type="caution">
    <text evidence="3">The sequence shown here is derived from an EMBL/GenBank/DDBJ whole genome shotgun (WGS) entry which is preliminary data.</text>
</comment>
<dbReference type="Gene3D" id="1.25.10.10">
    <property type="entry name" value="Leucine-rich Repeat Variant"/>
    <property type="match status" value="3"/>
</dbReference>
<dbReference type="GO" id="GO:0045180">
    <property type="term" value="C:basal cortex"/>
    <property type="evidence" value="ECO:0007669"/>
    <property type="project" value="TreeGrafter"/>
</dbReference>
<dbReference type="SUPFAM" id="SSF48371">
    <property type="entry name" value="ARM repeat"/>
    <property type="match status" value="1"/>
</dbReference>
<feature type="region of interest" description="Disordered" evidence="1">
    <location>
        <begin position="112"/>
        <end position="149"/>
    </location>
</feature>